<dbReference type="Proteomes" id="UP000310636">
    <property type="component" value="Unassembled WGS sequence"/>
</dbReference>
<dbReference type="InterPro" id="IPR036116">
    <property type="entry name" value="FN3_sf"/>
</dbReference>
<keyword evidence="1" id="KW-0677">Repeat</keyword>
<dbReference type="Gene3D" id="2.120.10.10">
    <property type="match status" value="1"/>
</dbReference>
<feature type="domain" description="Fibronectin type-III" evidence="2">
    <location>
        <begin position="1672"/>
        <end position="1753"/>
    </location>
</feature>
<feature type="domain" description="Fibronectin type-III" evidence="2">
    <location>
        <begin position="1754"/>
        <end position="1838"/>
    </location>
</feature>
<dbReference type="SUPFAM" id="SSF50939">
    <property type="entry name" value="Sialidases"/>
    <property type="match status" value="1"/>
</dbReference>
<dbReference type="Pfam" id="PF25390">
    <property type="entry name" value="WD40_RLD"/>
    <property type="match status" value="2"/>
</dbReference>
<feature type="domain" description="Fibronectin type-III" evidence="2">
    <location>
        <begin position="1506"/>
        <end position="1588"/>
    </location>
</feature>
<dbReference type="Pfam" id="PF00415">
    <property type="entry name" value="RCC1"/>
    <property type="match status" value="2"/>
</dbReference>
<dbReference type="PRINTS" id="PR00633">
    <property type="entry name" value="RCCNDNSATION"/>
</dbReference>
<dbReference type="PANTHER" id="PTHR22870">
    <property type="entry name" value="REGULATOR OF CHROMOSOME CONDENSATION"/>
    <property type="match status" value="1"/>
</dbReference>
<dbReference type="RefSeq" id="WP_136369279.1">
    <property type="nucleotide sequence ID" value="NZ_SSOB01000008.1"/>
</dbReference>
<dbReference type="InterPro" id="IPR036278">
    <property type="entry name" value="Sialidase_sf"/>
</dbReference>
<dbReference type="SUPFAM" id="SSF49265">
    <property type="entry name" value="Fibronectin type III"/>
    <property type="match status" value="3"/>
</dbReference>
<protein>
    <recommendedName>
        <fullName evidence="2">Fibronectin type-III domain-containing protein</fullName>
    </recommendedName>
</protein>
<dbReference type="Pfam" id="PF13088">
    <property type="entry name" value="BNR_2"/>
    <property type="match status" value="1"/>
</dbReference>
<dbReference type="EMBL" id="SSOB01000008">
    <property type="protein sequence ID" value="THF81683.1"/>
    <property type="molecule type" value="Genomic_DNA"/>
</dbReference>
<dbReference type="PROSITE" id="PS50853">
    <property type="entry name" value="FN3"/>
    <property type="match status" value="4"/>
</dbReference>
<dbReference type="Gene3D" id="2.130.10.30">
    <property type="entry name" value="Regulator of chromosome condensation 1/beta-lactamase-inhibitor protein II"/>
    <property type="match status" value="4"/>
</dbReference>
<comment type="caution">
    <text evidence="3">The sequence shown here is derived from an EMBL/GenBank/DDBJ whole genome shotgun (WGS) entry which is preliminary data.</text>
</comment>
<dbReference type="CDD" id="cd15482">
    <property type="entry name" value="Sialidase_non-viral"/>
    <property type="match status" value="1"/>
</dbReference>
<keyword evidence="4" id="KW-1185">Reference proteome</keyword>
<name>A0A4S4C1Y7_9BACL</name>
<accession>A0A4S4C1Y7</accession>
<dbReference type="Gene3D" id="2.60.40.10">
    <property type="entry name" value="Immunoglobulins"/>
    <property type="match status" value="6"/>
</dbReference>
<dbReference type="InterPro" id="IPR058923">
    <property type="entry name" value="RCC1-like_dom"/>
</dbReference>
<dbReference type="InterPro" id="IPR003961">
    <property type="entry name" value="FN3_dom"/>
</dbReference>
<organism evidence="3 4">
    <name type="scientific">Cohnella fermenti</name>
    <dbReference type="NCBI Taxonomy" id="2565925"/>
    <lineage>
        <taxon>Bacteria</taxon>
        <taxon>Bacillati</taxon>
        <taxon>Bacillota</taxon>
        <taxon>Bacilli</taxon>
        <taxon>Bacillales</taxon>
        <taxon>Paenibacillaceae</taxon>
        <taxon>Cohnella</taxon>
    </lineage>
</organism>
<dbReference type="CDD" id="cd00063">
    <property type="entry name" value="FN3"/>
    <property type="match status" value="4"/>
</dbReference>
<evidence type="ECO:0000313" key="3">
    <source>
        <dbReference type="EMBL" id="THF81683.1"/>
    </source>
</evidence>
<dbReference type="InterPro" id="IPR051210">
    <property type="entry name" value="Ub_ligase/GEF_domain"/>
</dbReference>
<gene>
    <name evidence="3" type="ORF">E6C55_08110</name>
</gene>
<dbReference type="InterPro" id="IPR013783">
    <property type="entry name" value="Ig-like_fold"/>
</dbReference>
<evidence type="ECO:0000313" key="4">
    <source>
        <dbReference type="Proteomes" id="UP000310636"/>
    </source>
</evidence>
<dbReference type="InterPro" id="IPR000408">
    <property type="entry name" value="Reg_chr_condens"/>
</dbReference>
<reference evidence="3 4" key="1">
    <citation type="submission" date="2019-04" db="EMBL/GenBank/DDBJ databases">
        <title>Cohnella sp. nov. isolated from preserved vegetables.</title>
        <authorList>
            <person name="Lin S.-Y."/>
            <person name="Hung M.-H."/>
            <person name="Young C.-C."/>
        </authorList>
    </citation>
    <scope>NUCLEOTIDE SEQUENCE [LARGE SCALE GENOMIC DNA]</scope>
    <source>
        <strain evidence="3 4">CC-MHH1044</strain>
    </source>
</reference>
<evidence type="ECO:0000259" key="2">
    <source>
        <dbReference type="PROSITE" id="PS50853"/>
    </source>
</evidence>
<evidence type="ECO:0000256" key="1">
    <source>
        <dbReference type="ARBA" id="ARBA00022737"/>
    </source>
</evidence>
<feature type="domain" description="Fibronectin type-III" evidence="2">
    <location>
        <begin position="1419"/>
        <end position="1504"/>
    </location>
</feature>
<dbReference type="SUPFAM" id="SSF110296">
    <property type="entry name" value="Oligoxyloglucan reducing end-specific cellobiohydrolase"/>
    <property type="match status" value="1"/>
</dbReference>
<dbReference type="PANTHER" id="PTHR22870:SF408">
    <property type="entry name" value="OS09G0560450 PROTEIN"/>
    <property type="match status" value="1"/>
</dbReference>
<dbReference type="InterPro" id="IPR011040">
    <property type="entry name" value="Sialidase"/>
</dbReference>
<dbReference type="PROSITE" id="PS50012">
    <property type="entry name" value="RCC1_3"/>
    <property type="match status" value="13"/>
</dbReference>
<dbReference type="SUPFAM" id="SSF50985">
    <property type="entry name" value="RCC1/BLIP-II"/>
    <property type="match status" value="2"/>
</dbReference>
<dbReference type="OrthoDB" id="27389at2"/>
<sequence length="2037" mass="216249">MKVAKRTWVYGLVFCLLLQLIGWARGPVQTAVAAAYDPALQPAVIAGGTSHTLFLNVDGTVSVSGSSTIGSLGLGSASSTITTPQVIPGLKGVIQVDARLNSSYALLEDGSVMGWGQNASGQLGLGDSIAKYSPTKIAGLSNVRQIAAGDEFAIAVLQDGSLMAWGKNVYGELGSFPTATTTLTPTKLTGISNVKQVSIGYKFVTALLQDGTMMTWGYNDQGQLGNGNTTNSSVPTLISTGTLSGQRITQIVAGYNFVLALLANGAVSSWGDGAQGQLGNNATIDSKIPILVSGLSNVRYISAGMYSSVAVLNDDTIMTWGHNGYGQLGTGDTATKLVPTLVPIDSRVSHAYNGYYNTFIVDYDSNVYAAGYNSSYQLALGDNAYKSVFSRITNLKVPSSPLLLEANLSYLFDGDPLAIISSPYSYSSYLLKDGQVYAWGLNSYGQLGLGDTTSRYIPTLIPGLSGVKQLAVGYYFVLALLEDGTVKGWGYNSSYRLGLGTTTSQYSPVTINMGGDKIKQVAAGYDHALALTENDNILGWGSNSYGQLGLGTSTIASKATPTLIATSSGMKQVVAGNYYSLGLSENGKVYSWGLNTNYQLGLGTSQSSILYSMTLVSSIENVAITQLAAGSAHVLALDSSGNVYAWGYNYYSQLGMNGTASLSSPTLLPITGIKQVAAGYSDSMALMNDGTVMFWGRNIYGKSGNSGTGSTVTVPTQIPNLTSIKQISSGYFHSLAMDQSGGITSWGYNSYGQLGLGVSNSSTNSIPAPVTFGADLASIRGSVSGPYDSKVRLKYYLDEETQPREEKTIRVPTTGTADYSFSPLDNSTLSNGSHTIRVVSSTPYQTTQKTLTLSIDREASALPTTITPSANSITASIKIDDSASVSSSSPYRITVGSKTSGWVSNTLSQTGTVSSTEAMDFSGAGARNIVKLANGWWVIAGYSGNPAIGIRFMVSKDNGQSWSQLATLADDGSIVSAPSITAVGNQVAGIVRAGSSSIWSFSFDAVSQADENIIGDTIMVDSGQTDISLTDNVSVAVDSNNKIHAVWSSKNPSYSSRYNIRYSQSSDGGKTWSAVTQFNGGTSYDSLNPEIVIINNLPVIFYSYNNGSTYYIYKYSFNGSSWSLASIYAGAAYIQERPSVYVDGSNVYLAWASKDSTDTAVTNIRFMRSTDGGSTWQTSIKLTSGNSYVQKNPAITKDNAGKLYVLFSGIDSSVSTVASNLRLVTSADGTTWTTPTALTSLTSGSADQPLVPRSFKMDYLTNNPTTIYQDTTSNKTVIRGTNSSGYTYTASGLTSNTQYKVTVEVKDSSSIIRLSTQDVYTLAAAPTLSVSTSGKLPVLTVTDTNPATTQYQIMSGSKYLTTEGKWVNNPVSFALPSKKLILTDWDAKKSYSLKARALNSDGMETEWSPAVSLGQTAAPPASPKNVKLQSTSSSVLINWSPVSEATDYEIEIDGLASLISTGGALSYVHSGVTSNTLHIYRVRALIEGTPGAWSTPQSIRTLLVKPIVPLQITANATAKTATITWASVANASAYELEWDGNAISVGNQTLFVKRNLPVASQHSYRVRALNAGGAGPWSGMKFIMTTSALPNAPVPAASRVGHTSATIAWATLDDATAYEVEADGVLFQVGNVPSSEFTGLLPQSNHQYRVRALNEMGAGNWSSLLTIQTNLLPTPAKTTETISDTSITFSWEGVEGAARYEVQADGSTISVISTSYTHSSLQPESNHSYRIRAVSSAGYSGWTEIMTYSTLPLKPSIPMQISATASKDQIYLTWSAVSEAVGYEVEIDGQVVIDNFNATTYTDILLDSFSEHQYRIRSRSDAVQGDWSTLIAIRTQPERPATPANIVVNSMGNLVTLEWTADPSAIRYEVEVDGTVTNIGDKSKYTHRRVAKGTEHRYRIRTINVSGTGDWSGIIINNTVTAKLTKAKMLDFGLVGVNVLDFTKYTLQVSYDPNAMEVTDLSTLTAAKELSAGPIAGTSLSIISFKPGLIVFTTDHAVSLDESWTGVINSIQIKAKVSGGSSLTYSVIEKPVVSSIN</sequence>
<proteinExistence type="predicted"/>
<dbReference type="PROSITE" id="PS00626">
    <property type="entry name" value="RCC1_2"/>
    <property type="match status" value="2"/>
</dbReference>
<dbReference type="InterPro" id="IPR009091">
    <property type="entry name" value="RCC1/BLIP-II"/>
</dbReference>
<dbReference type="SMART" id="SM00060">
    <property type="entry name" value="FN3"/>
    <property type="match status" value="6"/>
</dbReference>